<dbReference type="AlphaFoldDB" id="A0AAV2GJ24"/>
<name>A0AAV2GJ24_9ROSI</name>
<sequence length="112" mass="12700">MTVSPLFFLFLFDSSTNRELIHPQTSSSRISFSVEFLDENNFIFIRPNHHQQPCPNKETKNQKPALSLSPIRNASVATDLQFEFLSISGPTAGHAKMLKANELFFEGKLLPF</sequence>
<accession>A0AAV2GJ24</accession>
<proteinExistence type="predicted"/>
<protein>
    <submittedName>
        <fullName evidence="1">Uncharacterized protein</fullName>
    </submittedName>
</protein>
<gene>
    <name evidence="1" type="ORF">LTRI10_LOCUS50141</name>
</gene>
<dbReference type="Proteomes" id="UP001497516">
    <property type="component" value="Chromosome 9"/>
</dbReference>
<dbReference type="EMBL" id="OZ034822">
    <property type="protein sequence ID" value="CAL1410745.1"/>
    <property type="molecule type" value="Genomic_DNA"/>
</dbReference>
<reference evidence="1 2" key="1">
    <citation type="submission" date="2024-04" db="EMBL/GenBank/DDBJ databases">
        <authorList>
            <person name="Fracassetti M."/>
        </authorList>
    </citation>
    <scope>NUCLEOTIDE SEQUENCE [LARGE SCALE GENOMIC DNA]</scope>
</reference>
<keyword evidence="2" id="KW-1185">Reference proteome</keyword>
<evidence type="ECO:0000313" key="2">
    <source>
        <dbReference type="Proteomes" id="UP001497516"/>
    </source>
</evidence>
<dbReference type="PANTHER" id="PTHR31722">
    <property type="entry name" value="OS06G0675200 PROTEIN"/>
    <property type="match status" value="1"/>
</dbReference>
<evidence type="ECO:0000313" key="1">
    <source>
        <dbReference type="EMBL" id="CAL1410745.1"/>
    </source>
</evidence>
<organism evidence="1 2">
    <name type="scientific">Linum trigynum</name>
    <dbReference type="NCBI Taxonomy" id="586398"/>
    <lineage>
        <taxon>Eukaryota</taxon>
        <taxon>Viridiplantae</taxon>
        <taxon>Streptophyta</taxon>
        <taxon>Embryophyta</taxon>
        <taxon>Tracheophyta</taxon>
        <taxon>Spermatophyta</taxon>
        <taxon>Magnoliopsida</taxon>
        <taxon>eudicotyledons</taxon>
        <taxon>Gunneridae</taxon>
        <taxon>Pentapetalae</taxon>
        <taxon>rosids</taxon>
        <taxon>fabids</taxon>
        <taxon>Malpighiales</taxon>
        <taxon>Linaceae</taxon>
        <taxon>Linum</taxon>
    </lineage>
</organism>
<dbReference type="PANTHER" id="PTHR31722:SF2">
    <property type="entry name" value="DNA CROSS-LINK REPAIR 1 PROTEIN-LIKE"/>
    <property type="match status" value="1"/>
</dbReference>